<reference evidence="4" key="1">
    <citation type="submission" date="2016-10" db="EMBL/GenBank/DDBJ databases">
        <title>Uncovering the secondary metabolism of Penicillium species provides insights into the evolution of 6-MSA pathways.</title>
        <authorList>
            <person name="Nielsen J.C."/>
            <person name="Nielsen J."/>
        </authorList>
    </citation>
    <scope>NUCLEOTIDE SEQUENCE [LARGE SCALE GENOMIC DNA]</scope>
    <source>
        <strain evidence="4">IBT 13039</strain>
    </source>
</reference>
<dbReference type="Proteomes" id="UP001153461">
    <property type="component" value="Unassembled WGS sequence"/>
</dbReference>
<feature type="chain" id="PRO_5013320178" description="GPI anchored protein" evidence="2">
    <location>
        <begin position="21"/>
        <end position="224"/>
    </location>
</feature>
<comment type="caution">
    <text evidence="4">The sequence shown here is derived from an EMBL/GenBank/DDBJ whole genome shotgun (WGS) entry which is preliminary data.</text>
</comment>
<evidence type="ECO:0000256" key="2">
    <source>
        <dbReference type="SAM" id="SignalP"/>
    </source>
</evidence>
<accession>A0A1V6Y5S0</accession>
<dbReference type="STRING" id="60175.A0A1V6Y5S0"/>
<evidence type="ECO:0008006" key="6">
    <source>
        <dbReference type="Google" id="ProtNLM"/>
    </source>
</evidence>
<evidence type="ECO:0000313" key="4">
    <source>
        <dbReference type="EMBL" id="OQE82695.1"/>
    </source>
</evidence>
<keyword evidence="2" id="KW-0732">Signal</keyword>
<organism evidence="4 5">
    <name type="scientific">Penicillium nalgiovense</name>
    <dbReference type="NCBI Taxonomy" id="60175"/>
    <lineage>
        <taxon>Eukaryota</taxon>
        <taxon>Fungi</taxon>
        <taxon>Dikarya</taxon>
        <taxon>Ascomycota</taxon>
        <taxon>Pezizomycotina</taxon>
        <taxon>Eurotiomycetes</taxon>
        <taxon>Eurotiomycetidae</taxon>
        <taxon>Eurotiales</taxon>
        <taxon>Aspergillaceae</taxon>
        <taxon>Penicillium</taxon>
    </lineage>
</organism>
<reference evidence="5" key="2">
    <citation type="journal article" date="2017" name="Nat. Microbiol.">
        <title>Global analysis of biosynthetic gene clusters reveals vast potential of secondary metabolite production in Penicillium species.</title>
        <authorList>
            <person name="Nielsen J.C."/>
            <person name="Grijseels S."/>
            <person name="Prigent S."/>
            <person name="Ji B."/>
            <person name="Dainat J."/>
            <person name="Nielsen K.F."/>
            <person name="Frisvad J.C."/>
            <person name="Workman M."/>
            <person name="Nielsen J."/>
        </authorList>
    </citation>
    <scope>NUCLEOTIDE SEQUENCE [LARGE SCALE GENOMIC DNA]</scope>
    <source>
        <strain evidence="5">IBT 13039</strain>
    </source>
</reference>
<name>A0A1V6Y5S0_PENNA</name>
<sequence>MRTQQLLPLYGLLLASVAIASKLDHDDVPNRCWPACGPVVGIANSCDARHERDSAEIRCICDWDAAKTQIPLCAACITQYQTDRRNHKIAHHDHDHDDDDDYDDDDDDYDNDNDIDDDDNEALDLVRSCTLTTTTYNSAAATTASTSTSTAGANTATTTDSSNAATGTDSAGTGGTNSQDSTDSAESAGSASSPTPTPDAAAGILAPGAVSMAGVMGLVALAWL</sequence>
<dbReference type="OMA" id="NRCWPAC"/>
<gene>
    <name evidence="4" type="ORF">PENNAL_c0035G02844</name>
    <name evidence="3" type="ORF">PNAL_LOCUS4148</name>
</gene>
<dbReference type="EMBL" id="MOOB01000035">
    <property type="protein sequence ID" value="OQE82695.1"/>
    <property type="molecule type" value="Genomic_DNA"/>
</dbReference>
<evidence type="ECO:0000313" key="5">
    <source>
        <dbReference type="Proteomes" id="UP000191691"/>
    </source>
</evidence>
<feature type="region of interest" description="Disordered" evidence="1">
    <location>
        <begin position="140"/>
        <end position="200"/>
    </location>
</feature>
<dbReference type="EMBL" id="CAJVNV010000155">
    <property type="protein sequence ID" value="CAG8081578.1"/>
    <property type="molecule type" value="Genomic_DNA"/>
</dbReference>
<dbReference type="OrthoDB" id="426386at2759"/>
<reference evidence="3" key="3">
    <citation type="submission" date="2021-07" db="EMBL/GenBank/DDBJ databases">
        <authorList>
            <person name="Branca A.L. A."/>
        </authorList>
    </citation>
    <scope>NUCLEOTIDE SEQUENCE</scope>
</reference>
<evidence type="ECO:0000256" key="1">
    <source>
        <dbReference type="SAM" id="MobiDB-lite"/>
    </source>
</evidence>
<evidence type="ECO:0000313" key="3">
    <source>
        <dbReference type="EMBL" id="CAG8081578.1"/>
    </source>
</evidence>
<protein>
    <recommendedName>
        <fullName evidence="6">GPI anchored protein</fullName>
    </recommendedName>
</protein>
<feature type="region of interest" description="Disordered" evidence="1">
    <location>
        <begin position="90"/>
        <end position="121"/>
    </location>
</feature>
<proteinExistence type="predicted"/>
<dbReference type="Proteomes" id="UP000191691">
    <property type="component" value="Unassembled WGS sequence"/>
</dbReference>
<feature type="signal peptide" evidence="2">
    <location>
        <begin position="1"/>
        <end position="20"/>
    </location>
</feature>
<dbReference type="AlphaFoldDB" id="A0A1V6Y5S0"/>
<keyword evidence="5" id="KW-1185">Reference proteome</keyword>
<feature type="compositionally biased region" description="Acidic residues" evidence="1">
    <location>
        <begin position="96"/>
        <end position="121"/>
    </location>
</feature>